<proteinExistence type="predicted"/>
<protein>
    <recommendedName>
        <fullName evidence="2">BD-FAE-like domain-containing protein</fullName>
    </recommendedName>
</protein>
<dbReference type="PANTHER" id="PTHR48081">
    <property type="entry name" value="AB HYDROLASE SUPERFAMILY PROTEIN C4A8.06C"/>
    <property type="match status" value="1"/>
</dbReference>
<dbReference type="Proteomes" id="UP000294854">
    <property type="component" value="Unassembled WGS sequence"/>
</dbReference>
<dbReference type="InterPro" id="IPR049492">
    <property type="entry name" value="BD-FAE-like_dom"/>
</dbReference>
<organism evidence="3 4">
    <name type="scientific">Secundilactobacillus malefermentans</name>
    <dbReference type="NCBI Taxonomy" id="176292"/>
    <lineage>
        <taxon>Bacteria</taxon>
        <taxon>Bacillati</taxon>
        <taxon>Bacillota</taxon>
        <taxon>Bacilli</taxon>
        <taxon>Lactobacillales</taxon>
        <taxon>Lactobacillaceae</taxon>
        <taxon>Secundilactobacillus</taxon>
    </lineage>
</organism>
<keyword evidence="1" id="KW-0378">Hydrolase</keyword>
<evidence type="ECO:0000259" key="2">
    <source>
        <dbReference type="Pfam" id="PF20434"/>
    </source>
</evidence>
<accession>A0A4R5ND22</accession>
<feature type="domain" description="BD-FAE-like" evidence="2">
    <location>
        <begin position="21"/>
        <end position="206"/>
    </location>
</feature>
<evidence type="ECO:0000313" key="3">
    <source>
        <dbReference type="EMBL" id="TDG71152.1"/>
    </source>
</evidence>
<evidence type="ECO:0000256" key="1">
    <source>
        <dbReference type="ARBA" id="ARBA00022801"/>
    </source>
</evidence>
<reference evidence="3 4" key="1">
    <citation type="journal article" date="2019" name="Appl. Microbiol. Biotechnol.">
        <title>Uncovering carbohydrate metabolism through a genotype-phenotype association study of 56 lactic acid bacteria genomes.</title>
        <authorList>
            <person name="Buron-Moles G."/>
            <person name="Chailyan A."/>
            <person name="Dolejs I."/>
            <person name="Forster J."/>
            <person name="Miks M.H."/>
        </authorList>
    </citation>
    <scope>NUCLEOTIDE SEQUENCE [LARGE SCALE GENOMIC DNA]</scope>
    <source>
        <strain evidence="3 4">ATCC 49373</strain>
    </source>
</reference>
<evidence type="ECO:0000313" key="4">
    <source>
        <dbReference type="Proteomes" id="UP000294854"/>
    </source>
</evidence>
<sequence length="261" mass="29126">MDNVKVTKNMTYDQTNKLQLDYYESTENSSKTVVIDIHGGGWFRGDKQKDVDLATAIAKLGYQVVVPNYRLTPDNHFPAPLEDMDQLVKWLREKFNNPSIIAVGSSAGGNMAVELGIKYGFPSISLSGILAIDSWLEGHEEVVGKPDTTQDFTNAASATINQTGHDDSFYKWFLMNYLNNDMTLAEKATPYRRVGSTAGPMMLVNSLNEFVPTSGVFTLAERLVQNNVPVETTFLPGTQHAKGYLEQVWPQIELFLNKYSL</sequence>
<name>A0A4R5ND22_9LACO</name>
<dbReference type="SUPFAM" id="SSF53474">
    <property type="entry name" value="alpha/beta-Hydrolases"/>
    <property type="match status" value="1"/>
</dbReference>
<dbReference type="InterPro" id="IPR050300">
    <property type="entry name" value="GDXG_lipolytic_enzyme"/>
</dbReference>
<dbReference type="Gene3D" id="3.40.50.1820">
    <property type="entry name" value="alpha/beta hydrolase"/>
    <property type="match status" value="1"/>
</dbReference>
<dbReference type="Pfam" id="PF20434">
    <property type="entry name" value="BD-FAE"/>
    <property type="match status" value="1"/>
</dbReference>
<dbReference type="InterPro" id="IPR029058">
    <property type="entry name" value="AB_hydrolase_fold"/>
</dbReference>
<dbReference type="AlphaFoldDB" id="A0A4R5ND22"/>
<dbReference type="GO" id="GO:0016787">
    <property type="term" value="F:hydrolase activity"/>
    <property type="evidence" value="ECO:0007669"/>
    <property type="project" value="UniProtKB-KW"/>
</dbReference>
<gene>
    <name evidence="3" type="ORF">C5L31_001839</name>
</gene>
<dbReference type="EMBL" id="PUFO01000107">
    <property type="protein sequence ID" value="TDG71152.1"/>
    <property type="molecule type" value="Genomic_DNA"/>
</dbReference>
<keyword evidence="4" id="KW-1185">Reference proteome</keyword>
<dbReference type="STRING" id="1122149.FD44_GL000486"/>
<dbReference type="OrthoDB" id="9815425at2"/>
<comment type="caution">
    <text evidence="3">The sequence shown here is derived from an EMBL/GenBank/DDBJ whole genome shotgun (WGS) entry which is preliminary data.</text>
</comment>
<dbReference type="RefSeq" id="WP_010619515.1">
    <property type="nucleotide sequence ID" value="NZ_CP042371.1"/>
</dbReference>